<dbReference type="EMBL" id="BMAV01010231">
    <property type="protein sequence ID" value="GFY55172.1"/>
    <property type="molecule type" value="Genomic_DNA"/>
</dbReference>
<organism evidence="2 4">
    <name type="scientific">Trichonephila inaurata madagascariensis</name>
    <dbReference type="NCBI Taxonomy" id="2747483"/>
    <lineage>
        <taxon>Eukaryota</taxon>
        <taxon>Metazoa</taxon>
        <taxon>Ecdysozoa</taxon>
        <taxon>Arthropoda</taxon>
        <taxon>Chelicerata</taxon>
        <taxon>Arachnida</taxon>
        <taxon>Araneae</taxon>
        <taxon>Araneomorphae</taxon>
        <taxon>Entelegynae</taxon>
        <taxon>Araneoidea</taxon>
        <taxon>Nephilidae</taxon>
        <taxon>Trichonephila</taxon>
        <taxon>Trichonephila inaurata</taxon>
    </lineage>
</organism>
<feature type="region of interest" description="Disordered" evidence="1">
    <location>
        <begin position="20"/>
        <end position="78"/>
    </location>
</feature>
<dbReference type="AlphaFoldDB" id="A0A8X7C6D7"/>
<name>A0A8X7C6D7_9ARAC</name>
<reference evidence="2" key="1">
    <citation type="submission" date="2020-08" db="EMBL/GenBank/DDBJ databases">
        <title>Multicomponent nature underlies the extraordinary mechanical properties of spider dragline silk.</title>
        <authorList>
            <person name="Kono N."/>
            <person name="Nakamura H."/>
            <person name="Mori M."/>
            <person name="Yoshida Y."/>
            <person name="Ohtoshi R."/>
            <person name="Malay A.D."/>
            <person name="Moran D.A.P."/>
            <person name="Tomita M."/>
            <person name="Numata K."/>
            <person name="Arakawa K."/>
        </authorList>
    </citation>
    <scope>NUCLEOTIDE SEQUENCE</scope>
</reference>
<gene>
    <name evidence="3" type="ORF">TNIN_277951</name>
    <name evidence="2" type="ORF">TNIN_73131</name>
</gene>
<feature type="compositionally biased region" description="Polar residues" evidence="1">
    <location>
        <begin position="40"/>
        <end position="49"/>
    </location>
</feature>
<evidence type="ECO:0000256" key="1">
    <source>
        <dbReference type="SAM" id="MobiDB-lite"/>
    </source>
</evidence>
<evidence type="ECO:0000313" key="4">
    <source>
        <dbReference type="Proteomes" id="UP000886998"/>
    </source>
</evidence>
<keyword evidence="4" id="KW-1185">Reference proteome</keyword>
<dbReference type="EMBL" id="BMAV01010566">
    <property type="protein sequence ID" value="GFY55769.1"/>
    <property type="molecule type" value="Genomic_DNA"/>
</dbReference>
<accession>A0A8X7C6D7</accession>
<evidence type="ECO:0000313" key="2">
    <source>
        <dbReference type="EMBL" id="GFY55172.1"/>
    </source>
</evidence>
<dbReference type="Proteomes" id="UP000886998">
    <property type="component" value="Unassembled WGS sequence"/>
</dbReference>
<proteinExistence type="predicted"/>
<evidence type="ECO:0000313" key="3">
    <source>
        <dbReference type="EMBL" id="GFY55769.1"/>
    </source>
</evidence>
<sequence length="78" mass="8781">MSLCCLQTCRVYVRSKNSPEEFVLPKKTASPDSPAKAPTNVETNNSFSDLEQDEERPVPENVDFPEEIVDKLDPNQVI</sequence>
<feature type="compositionally biased region" description="Basic and acidic residues" evidence="1">
    <location>
        <begin position="68"/>
        <end position="78"/>
    </location>
</feature>
<comment type="caution">
    <text evidence="2">The sequence shown here is derived from an EMBL/GenBank/DDBJ whole genome shotgun (WGS) entry which is preliminary data.</text>
</comment>
<protein>
    <submittedName>
        <fullName evidence="2">Uncharacterized protein</fullName>
    </submittedName>
</protein>